<name>A0A4Q0RSD7_9BRAD</name>
<evidence type="ECO:0008006" key="3">
    <source>
        <dbReference type="Google" id="ProtNLM"/>
    </source>
</evidence>
<protein>
    <recommendedName>
        <fullName evidence="3">CARDB domain-containing protein</fullName>
    </recommendedName>
</protein>
<comment type="caution">
    <text evidence="1">The sequence shown here is derived from an EMBL/GenBank/DDBJ whole genome shotgun (WGS) entry which is preliminary data.</text>
</comment>
<reference evidence="1 2" key="1">
    <citation type="submission" date="2015-04" db="EMBL/GenBank/DDBJ databases">
        <title>Comparative genomics of rhizobia nodulating Arachis hypogaea in China.</title>
        <authorList>
            <person name="Li Y."/>
        </authorList>
    </citation>
    <scope>NUCLEOTIDE SEQUENCE [LARGE SCALE GENOMIC DNA]</scope>
    <source>
        <strain evidence="1 2">CCBAU 51787</strain>
    </source>
</reference>
<proteinExistence type="predicted"/>
<sequence>MSAMFELIGGGIGVMPDPEDNEAGHVVPHHESGTRVSFSVVNVGDAGGNAEVGIELDDVFTNNWSSDFLDPGQHQAGFVGLGRLFAGEHEVLIFVNPGSGQTDHETNTFTIE</sequence>
<dbReference type="AlphaFoldDB" id="A0A4Q0RSD7"/>
<dbReference type="EMBL" id="LBJM01000208">
    <property type="protein sequence ID" value="RXH21193.1"/>
    <property type="molecule type" value="Genomic_DNA"/>
</dbReference>
<organism evidence="1 2">
    <name type="scientific">Bradyrhizobium zhanjiangense</name>
    <dbReference type="NCBI Taxonomy" id="1325107"/>
    <lineage>
        <taxon>Bacteria</taxon>
        <taxon>Pseudomonadati</taxon>
        <taxon>Pseudomonadota</taxon>
        <taxon>Alphaproteobacteria</taxon>
        <taxon>Hyphomicrobiales</taxon>
        <taxon>Nitrobacteraceae</taxon>
        <taxon>Bradyrhizobium</taxon>
    </lineage>
</organism>
<gene>
    <name evidence="1" type="ORF">XH94_38075</name>
</gene>
<evidence type="ECO:0000313" key="1">
    <source>
        <dbReference type="EMBL" id="RXH21193.1"/>
    </source>
</evidence>
<evidence type="ECO:0000313" key="2">
    <source>
        <dbReference type="Proteomes" id="UP000290565"/>
    </source>
</evidence>
<accession>A0A4Q0RSD7</accession>
<dbReference type="Proteomes" id="UP000290565">
    <property type="component" value="Unassembled WGS sequence"/>
</dbReference>
<dbReference type="RefSeq" id="WP_128947701.1">
    <property type="nucleotide sequence ID" value="NZ_LBJM01000208.1"/>
</dbReference>